<dbReference type="CDD" id="cd06587">
    <property type="entry name" value="VOC"/>
    <property type="match status" value="1"/>
</dbReference>
<dbReference type="AlphaFoldDB" id="A0A561UI82"/>
<dbReference type="GO" id="GO:0016829">
    <property type="term" value="F:lyase activity"/>
    <property type="evidence" value="ECO:0007669"/>
    <property type="project" value="UniProtKB-KW"/>
</dbReference>
<dbReference type="PANTHER" id="PTHR35908">
    <property type="entry name" value="HYPOTHETICAL FUSION PROTEIN"/>
    <property type="match status" value="1"/>
</dbReference>
<evidence type="ECO:0000313" key="2">
    <source>
        <dbReference type="EMBL" id="TWF99059.1"/>
    </source>
</evidence>
<proteinExistence type="predicted"/>
<dbReference type="Gene3D" id="3.10.180.10">
    <property type="entry name" value="2,3-Dihydroxybiphenyl 1,2-Dioxygenase, domain 1"/>
    <property type="match status" value="1"/>
</dbReference>
<dbReference type="InterPro" id="IPR029068">
    <property type="entry name" value="Glyas_Bleomycin-R_OHBP_Dase"/>
</dbReference>
<dbReference type="EMBL" id="VIWT01000001">
    <property type="protein sequence ID" value="TWF99059.1"/>
    <property type="molecule type" value="Genomic_DNA"/>
</dbReference>
<dbReference type="Proteomes" id="UP000317940">
    <property type="component" value="Unassembled WGS sequence"/>
</dbReference>
<evidence type="ECO:0000259" key="1">
    <source>
        <dbReference type="PROSITE" id="PS51819"/>
    </source>
</evidence>
<dbReference type="PANTHER" id="PTHR35908:SF1">
    <property type="entry name" value="CONSERVED PROTEIN"/>
    <property type="match status" value="1"/>
</dbReference>
<name>A0A561UI82_9ACTN</name>
<keyword evidence="2" id="KW-0456">Lyase</keyword>
<sequence>MTAIGSVSSIVLDCADPVALAAFYQRVTGWELTASEPEFAALGGGSGAGLGFVRVAGYRAPAWPADGPHVHLDFTVADQAAAVEELLALGASRAELQPGEGQWTVLTDPAGHPFCVSAG</sequence>
<keyword evidence="3" id="KW-1185">Reference proteome</keyword>
<dbReference type="InterPro" id="IPR041581">
    <property type="entry name" value="Glyoxalase_6"/>
</dbReference>
<feature type="domain" description="VOC" evidence="1">
    <location>
        <begin position="6"/>
        <end position="119"/>
    </location>
</feature>
<accession>A0A561UI82</accession>
<comment type="caution">
    <text evidence="2">The sequence shown here is derived from an EMBL/GenBank/DDBJ whole genome shotgun (WGS) entry which is preliminary data.</text>
</comment>
<gene>
    <name evidence="2" type="ORF">FHX73_112895</name>
</gene>
<reference evidence="2 3" key="1">
    <citation type="submission" date="2019-06" db="EMBL/GenBank/DDBJ databases">
        <title>Sequencing the genomes of 1000 actinobacteria strains.</title>
        <authorList>
            <person name="Klenk H.-P."/>
        </authorList>
    </citation>
    <scope>NUCLEOTIDE SEQUENCE [LARGE SCALE GENOMIC DNA]</scope>
    <source>
        <strain evidence="2 3">DSM 44826</strain>
    </source>
</reference>
<dbReference type="PROSITE" id="PS51819">
    <property type="entry name" value="VOC"/>
    <property type="match status" value="1"/>
</dbReference>
<dbReference type="SUPFAM" id="SSF54593">
    <property type="entry name" value="Glyoxalase/Bleomycin resistance protein/Dihydroxybiphenyl dioxygenase"/>
    <property type="match status" value="1"/>
</dbReference>
<organism evidence="2 3">
    <name type="scientific">Kitasatospora viridis</name>
    <dbReference type="NCBI Taxonomy" id="281105"/>
    <lineage>
        <taxon>Bacteria</taxon>
        <taxon>Bacillati</taxon>
        <taxon>Actinomycetota</taxon>
        <taxon>Actinomycetes</taxon>
        <taxon>Kitasatosporales</taxon>
        <taxon>Streptomycetaceae</taxon>
        <taxon>Kitasatospora</taxon>
    </lineage>
</organism>
<dbReference type="RefSeq" id="WP_145905389.1">
    <property type="nucleotide sequence ID" value="NZ_BAAAMZ010000011.1"/>
</dbReference>
<dbReference type="Pfam" id="PF18029">
    <property type="entry name" value="Glyoxalase_6"/>
    <property type="match status" value="1"/>
</dbReference>
<dbReference type="OrthoDB" id="1645442at2"/>
<protein>
    <submittedName>
        <fullName evidence="2">Putative enzyme related to lactoylglutathione lyase</fullName>
    </submittedName>
</protein>
<evidence type="ECO:0000313" key="3">
    <source>
        <dbReference type="Proteomes" id="UP000317940"/>
    </source>
</evidence>
<dbReference type="InterPro" id="IPR037523">
    <property type="entry name" value="VOC_core"/>
</dbReference>